<evidence type="ECO:0000256" key="1">
    <source>
        <dbReference type="ARBA" id="ARBA00004196"/>
    </source>
</evidence>
<comment type="caution">
    <text evidence="8">The sequence shown here is derived from an EMBL/GenBank/DDBJ whole genome shotgun (WGS) entry which is preliminary data.</text>
</comment>
<dbReference type="GO" id="GO:0030246">
    <property type="term" value="F:carbohydrate binding"/>
    <property type="evidence" value="ECO:0007669"/>
    <property type="project" value="UniProtKB-ARBA"/>
</dbReference>
<dbReference type="AlphaFoldDB" id="A0AAD9IZX4"/>
<dbReference type="GO" id="GO:0000166">
    <property type="term" value="F:nucleotide binding"/>
    <property type="evidence" value="ECO:0007669"/>
    <property type="project" value="InterPro"/>
</dbReference>
<accession>A0AAD9IZX4</accession>
<dbReference type="PANTHER" id="PTHR46847">
    <property type="entry name" value="D-ALLOSE-BINDING PERIPLASMIC PROTEIN-RELATED"/>
    <property type="match status" value="1"/>
</dbReference>
<dbReference type="Gene3D" id="3.40.50.2300">
    <property type="match status" value="2"/>
</dbReference>
<dbReference type="SUPFAM" id="SSF53822">
    <property type="entry name" value="Periplasmic binding protein-like I"/>
    <property type="match status" value="1"/>
</dbReference>
<evidence type="ECO:0000259" key="7">
    <source>
        <dbReference type="Pfam" id="PF22725"/>
    </source>
</evidence>
<dbReference type="InterPro" id="IPR055170">
    <property type="entry name" value="GFO_IDH_MocA-like_dom"/>
</dbReference>
<evidence type="ECO:0000259" key="5">
    <source>
        <dbReference type="Pfam" id="PF01408"/>
    </source>
</evidence>
<comment type="similarity">
    <text evidence="3">Belongs to the Gfo/Idh/MocA family.</text>
</comment>
<reference evidence="8" key="1">
    <citation type="journal article" date="2023" name="Mol. Biol. Evol.">
        <title>Third-Generation Sequencing Reveals the Adaptive Role of the Epigenome in Three Deep-Sea Polychaetes.</title>
        <authorList>
            <person name="Perez M."/>
            <person name="Aroh O."/>
            <person name="Sun Y."/>
            <person name="Lan Y."/>
            <person name="Juniper S.K."/>
            <person name="Young C.R."/>
            <person name="Angers B."/>
            <person name="Qian P.Y."/>
        </authorList>
    </citation>
    <scope>NUCLEOTIDE SEQUENCE</scope>
    <source>
        <strain evidence="8">P08H-3</strain>
    </source>
</reference>
<name>A0AAD9IZX4_9ANNE</name>
<dbReference type="Gene3D" id="3.30.360.10">
    <property type="entry name" value="Dihydrodipicolinate Reductase, domain 2"/>
    <property type="match status" value="1"/>
</dbReference>
<proteinExistence type="inferred from homology"/>
<dbReference type="SUPFAM" id="SSF55347">
    <property type="entry name" value="Glyceraldehyde-3-phosphate dehydrogenase-like, C-terminal domain"/>
    <property type="match status" value="1"/>
</dbReference>
<organism evidence="8 9">
    <name type="scientific">Paralvinella palmiformis</name>
    <dbReference type="NCBI Taxonomy" id="53620"/>
    <lineage>
        <taxon>Eukaryota</taxon>
        <taxon>Metazoa</taxon>
        <taxon>Spiralia</taxon>
        <taxon>Lophotrochozoa</taxon>
        <taxon>Annelida</taxon>
        <taxon>Polychaeta</taxon>
        <taxon>Sedentaria</taxon>
        <taxon>Canalipalpata</taxon>
        <taxon>Terebellida</taxon>
        <taxon>Terebelliformia</taxon>
        <taxon>Alvinellidae</taxon>
        <taxon>Paralvinella</taxon>
    </lineage>
</organism>
<evidence type="ECO:0000256" key="4">
    <source>
        <dbReference type="ARBA" id="ARBA00022729"/>
    </source>
</evidence>
<dbReference type="Pfam" id="PF13407">
    <property type="entry name" value="Peripla_BP_4"/>
    <property type="match status" value="1"/>
</dbReference>
<keyword evidence="9" id="KW-1185">Reference proteome</keyword>
<dbReference type="InterPro" id="IPR000683">
    <property type="entry name" value="Gfo/Idh/MocA-like_OxRdtase_N"/>
</dbReference>
<dbReference type="Pfam" id="PF01408">
    <property type="entry name" value="GFO_IDH_MocA"/>
    <property type="match status" value="1"/>
</dbReference>
<keyword evidence="4" id="KW-0732">Signal</keyword>
<protein>
    <submittedName>
        <fullName evidence="8">Uncharacterized protein</fullName>
    </submittedName>
</protein>
<dbReference type="CDD" id="cd06301">
    <property type="entry name" value="PBP1_rhizopine_binding-like"/>
    <property type="match status" value="1"/>
</dbReference>
<dbReference type="Gene3D" id="3.40.50.720">
    <property type="entry name" value="NAD(P)-binding Rossmann-like Domain"/>
    <property type="match status" value="1"/>
</dbReference>
<dbReference type="Pfam" id="PF22725">
    <property type="entry name" value="GFO_IDH_MocA_C3"/>
    <property type="match status" value="1"/>
</dbReference>
<evidence type="ECO:0000256" key="3">
    <source>
        <dbReference type="ARBA" id="ARBA00010928"/>
    </source>
</evidence>
<dbReference type="EMBL" id="JAODUP010000793">
    <property type="protein sequence ID" value="KAK2143999.1"/>
    <property type="molecule type" value="Genomic_DNA"/>
</dbReference>
<feature type="domain" description="Periplasmic binding protein" evidence="6">
    <location>
        <begin position="293"/>
        <end position="550"/>
    </location>
</feature>
<comment type="subcellular location">
    <subcellularLocation>
        <location evidence="1">Cell envelope</location>
    </subcellularLocation>
</comment>
<dbReference type="PANTHER" id="PTHR46847:SF1">
    <property type="entry name" value="D-ALLOSE-BINDING PERIPLASMIC PROTEIN-RELATED"/>
    <property type="match status" value="1"/>
</dbReference>
<dbReference type="SUPFAM" id="SSF51735">
    <property type="entry name" value="NAD(P)-binding Rossmann-fold domains"/>
    <property type="match status" value="1"/>
</dbReference>
<sequence length="571" mass="63332">MINDNKDSLDAIFLVTSSSAHVTQAITALENGYHVFLEKPMGITVKECKKLEAIVKKHKTQLFSLGFVRRFDPSYVYAKELIDQGTIGNPFMIRAHTADFDRYAEFQLQFVQSAGGIFLDYNVHDIDLTRWLLNTEVHSVYARGGSYVHKEFSDIGDADNTVVLATLENNKIAVISASRTAFHGHDTHTEIIGSKGILKIGCEPSKNHVEIFDHHGIRKECVKDFFSRFETAFLHEVQNFIQCILDKQKPQITAYDGTKATEVSLAMLQSFKEGLNLFASGTQEEGTGKVYKIGAAMSSFSDKWQTYLQDGVRRFDKERDDVEISMTDGKDDPATQLNQIETLLAQGTDAIIIVPVDISAMGPIIKLTKEAKVPLVVINRLPKDEFLKDIDVYVGSDSIEGGIMQAKWIVDQHSPKGKAGIIMGPLGHEAATMRTKGNEQVFAQNGIKVVIKAEGKWDRAKGQQIAENWFQSGKDLDIIVSNNDEMAIGAVLAARSMGIKDKDILIVGLDATPDAIEYLGKGLDATVFQSADGQGYGAANAAYKLLMGEKLEKMYWIPYELVTPENKDQYQ</sequence>
<feature type="domain" description="Gfo/Idh/MocA-like oxidoreductase N-terminal" evidence="5">
    <location>
        <begin position="6"/>
        <end position="63"/>
    </location>
</feature>
<dbReference type="Proteomes" id="UP001208570">
    <property type="component" value="Unassembled WGS sequence"/>
</dbReference>
<dbReference type="InterPro" id="IPR025997">
    <property type="entry name" value="SBP_2_dom"/>
</dbReference>
<comment type="similarity">
    <text evidence="2">Belongs to the bacterial solute-binding protein 2 family.</text>
</comment>
<evidence type="ECO:0000313" key="8">
    <source>
        <dbReference type="EMBL" id="KAK2143999.1"/>
    </source>
</evidence>
<feature type="domain" description="GFO/IDH/MocA-like oxidoreductase" evidence="7">
    <location>
        <begin position="75"/>
        <end position="198"/>
    </location>
</feature>
<evidence type="ECO:0000313" key="9">
    <source>
        <dbReference type="Proteomes" id="UP001208570"/>
    </source>
</evidence>
<evidence type="ECO:0000259" key="6">
    <source>
        <dbReference type="Pfam" id="PF13407"/>
    </source>
</evidence>
<dbReference type="InterPro" id="IPR036291">
    <property type="entry name" value="NAD(P)-bd_dom_sf"/>
</dbReference>
<gene>
    <name evidence="8" type="ORF">LSH36_793g00069</name>
</gene>
<evidence type="ECO:0000256" key="2">
    <source>
        <dbReference type="ARBA" id="ARBA00007639"/>
    </source>
</evidence>
<dbReference type="InterPro" id="IPR028082">
    <property type="entry name" value="Peripla_BP_I"/>
</dbReference>